<accession>A0ABD1WMY2</accession>
<dbReference type="AlphaFoldDB" id="A0ABD1WMY2"/>
<feature type="region of interest" description="Disordered" evidence="1">
    <location>
        <begin position="86"/>
        <end position="107"/>
    </location>
</feature>
<evidence type="ECO:0000313" key="3">
    <source>
        <dbReference type="Proteomes" id="UP001604277"/>
    </source>
</evidence>
<reference evidence="3" key="1">
    <citation type="submission" date="2024-07" db="EMBL/GenBank/DDBJ databases">
        <title>Two chromosome-level genome assemblies of Korean endemic species Abeliophyllum distichum and Forsythia ovata (Oleaceae).</title>
        <authorList>
            <person name="Jang H."/>
        </authorList>
    </citation>
    <scope>NUCLEOTIDE SEQUENCE [LARGE SCALE GENOMIC DNA]</scope>
</reference>
<comment type="caution">
    <text evidence="2">The sequence shown here is derived from an EMBL/GenBank/DDBJ whole genome shotgun (WGS) entry which is preliminary data.</text>
</comment>
<dbReference type="Proteomes" id="UP001604277">
    <property type="component" value="Unassembled WGS sequence"/>
</dbReference>
<dbReference type="EMBL" id="JBFOLJ010000003">
    <property type="protein sequence ID" value="KAL2549740.1"/>
    <property type="molecule type" value="Genomic_DNA"/>
</dbReference>
<proteinExistence type="predicted"/>
<protein>
    <submittedName>
        <fullName evidence="2">BOI-related E3 ubiquitin-protein ligase</fullName>
    </submittedName>
</protein>
<name>A0ABD1WMY2_9LAMI</name>
<gene>
    <name evidence="2" type="ORF">Fot_11270</name>
</gene>
<evidence type="ECO:0000256" key="1">
    <source>
        <dbReference type="SAM" id="MobiDB-lite"/>
    </source>
</evidence>
<keyword evidence="3" id="KW-1185">Reference proteome</keyword>
<evidence type="ECO:0000313" key="2">
    <source>
        <dbReference type="EMBL" id="KAL2549740.1"/>
    </source>
</evidence>
<sequence length="107" mass="11815">MPFYGHINPSQELLNGIQTSVASANMADGNVATAATASTKNRMPDAHQKILNQGSFYLVQKAVRRNAELEAWEAQLNSEIQTWQERAREQETTADALRSQLQQASIG</sequence>
<organism evidence="2 3">
    <name type="scientific">Forsythia ovata</name>
    <dbReference type="NCBI Taxonomy" id="205694"/>
    <lineage>
        <taxon>Eukaryota</taxon>
        <taxon>Viridiplantae</taxon>
        <taxon>Streptophyta</taxon>
        <taxon>Embryophyta</taxon>
        <taxon>Tracheophyta</taxon>
        <taxon>Spermatophyta</taxon>
        <taxon>Magnoliopsida</taxon>
        <taxon>eudicotyledons</taxon>
        <taxon>Gunneridae</taxon>
        <taxon>Pentapetalae</taxon>
        <taxon>asterids</taxon>
        <taxon>lamiids</taxon>
        <taxon>Lamiales</taxon>
        <taxon>Oleaceae</taxon>
        <taxon>Forsythieae</taxon>
        <taxon>Forsythia</taxon>
    </lineage>
</organism>